<accession>D3FC03</accession>
<dbReference type="GO" id="GO:0016787">
    <property type="term" value="F:hydrolase activity"/>
    <property type="evidence" value="ECO:0007669"/>
    <property type="project" value="UniProtKB-KW"/>
</dbReference>
<gene>
    <name evidence="2" type="ordered locus">Cwoe_2999</name>
</gene>
<dbReference type="AlphaFoldDB" id="D3FC03"/>
<dbReference type="SUPFAM" id="SSF53474">
    <property type="entry name" value="alpha/beta-Hydrolases"/>
    <property type="match status" value="1"/>
</dbReference>
<sequence length="229" mass="24358">MTTFALIHGGGDVGWSWHLVAAELQARGHDAVAPDLPCDDDSSTFDDYADTVVDALGDRAGDGGLVVVAHSLGGFTGPLVCERVPVDRLVLLAAMVPAPGEPPGDWWENVGYGPAVQEQAALDGGLTGNDDELVSFLHDVPSELAREALARGRDQSGTPMTPPWPLAAWPDVPTHALICRDDRFFPPALLRRVARDRLGLVADEIDGSHCVALSRPRELAERLAAYAEA</sequence>
<dbReference type="PANTHER" id="PTHR37017:SF11">
    <property type="entry name" value="ESTERASE_LIPASE_THIOESTERASE DOMAIN-CONTAINING PROTEIN"/>
    <property type="match status" value="1"/>
</dbReference>
<protein>
    <submittedName>
        <fullName evidence="2">Alpha/beta hydrolase fold protein</fullName>
    </submittedName>
</protein>
<keyword evidence="2" id="KW-0378">Hydrolase</keyword>
<dbReference type="Pfam" id="PF12697">
    <property type="entry name" value="Abhydrolase_6"/>
    <property type="match status" value="1"/>
</dbReference>
<dbReference type="KEGG" id="cwo:Cwoe_2999"/>
<evidence type="ECO:0000259" key="1">
    <source>
        <dbReference type="Pfam" id="PF12697"/>
    </source>
</evidence>
<dbReference type="EMBL" id="CP001854">
    <property type="protein sequence ID" value="ADB51418.1"/>
    <property type="molecule type" value="Genomic_DNA"/>
</dbReference>
<dbReference type="InterPro" id="IPR029058">
    <property type="entry name" value="AB_hydrolase_fold"/>
</dbReference>
<dbReference type="Proteomes" id="UP000008229">
    <property type="component" value="Chromosome"/>
</dbReference>
<reference evidence="3" key="2">
    <citation type="submission" date="2010-01" db="EMBL/GenBank/DDBJ databases">
        <title>The complete genome of Conexibacter woesei DSM 14684.</title>
        <authorList>
            <consortium name="US DOE Joint Genome Institute (JGI-PGF)"/>
            <person name="Lucas S."/>
            <person name="Copeland A."/>
            <person name="Lapidus A."/>
            <person name="Glavina del Rio T."/>
            <person name="Dalin E."/>
            <person name="Tice H."/>
            <person name="Bruce D."/>
            <person name="Goodwin L."/>
            <person name="Pitluck S."/>
            <person name="Kyrpides N."/>
            <person name="Mavromatis K."/>
            <person name="Ivanova N."/>
            <person name="Mikhailova N."/>
            <person name="Chertkov O."/>
            <person name="Brettin T."/>
            <person name="Detter J.C."/>
            <person name="Han C."/>
            <person name="Larimer F."/>
            <person name="Land M."/>
            <person name="Hauser L."/>
            <person name="Markowitz V."/>
            <person name="Cheng J.-F."/>
            <person name="Hugenholtz P."/>
            <person name="Woyke T."/>
            <person name="Wu D."/>
            <person name="Pukall R."/>
            <person name="Steenblock K."/>
            <person name="Schneider S."/>
            <person name="Klenk H.-P."/>
            <person name="Eisen J.A."/>
        </authorList>
    </citation>
    <scope>NUCLEOTIDE SEQUENCE [LARGE SCALE GENOMIC DNA]</scope>
    <source>
        <strain evidence="3">DSM 14684 / CIP 108061 / JCM 11494 / NBRC 100937 / ID131577</strain>
    </source>
</reference>
<dbReference type="Gene3D" id="3.40.50.1820">
    <property type="entry name" value="alpha/beta hydrolase"/>
    <property type="match status" value="1"/>
</dbReference>
<keyword evidence="3" id="KW-1185">Reference proteome</keyword>
<feature type="domain" description="AB hydrolase-1" evidence="1">
    <location>
        <begin position="6"/>
        <end position="221"/>
    </location>
</feature>
<dbReference type="STRING" id="469383.Cwoe_2999"/>
<evidence type="ECO:0000313" key="3">
    <source>
        <dbReference type="Proteomes" id="UP000008229"/>
    </source>
</evidence>
<dbReference type="HOGENOM" id="CLU_046066_3_3_11"/>
<dbReference type="ESTHER" id="conwi-d3fc03">
    <property type="family name" value="HNLyase_Bact"/>
</dbReference>
<proteinExistence type="predicted"/>
<organism evidence="2 3">
    <name type="scientific">Conexibacter woesei (strain DSM 14684 / CCUG 47730 / CIP 108061 / JCM 11494 / NBRC 100937 / ID131577)</name>
    <dbReference type="NCBI Taxonomy" id="469383"/>
    <lineage>
        <taxon>Bacteria</taxon>
        <taxon>Bacillati</taxon>
        <taxon>Actinomycetota</taxon>
        <taxon>Thermoleophilia</taxon>
        <taxon>Solirubrobacterales</taxon>
        <taxon>Conexibacteraceae</taxon>
        <taxon>Conexibacter</taxon>
    </lineage>
</organism>
<dbReference type="InterPro" id="IPR000073">
    <property type="entry name" value="AB_hydrolase_1"/>
</dbReference>
<dbReference type="eggNOG" id="COG2267">
    <property type="taxonomic scope" value="Bacteria"/>
</dbReference>
<dbReference type="RefSeq" id="WP_012934469.1">
    <property type="nucleotide sequence ID" value="NC_013739.1"/>
</dbReference>
<dbReference type="PANTHER" id="PTHR37017">
    <property type="entry name" value="AB HYDROLASE-1 DOMAIN-CONTAINING PROTEIN-RELATED"/>
    <property type="match status" value="1"/>
</dbReference>
<reference evidence="2 3" key="1">
    <citation type="journal article" date="2010" name="Stand. Genomic Sci.">
        <title>Complete genome sequence of Conexibacter woesei type strain (ID131577).</title>
        <authorList>
            <person name="Pukall R."/>
            <person name="Lapidus A."/>
            <person name="Glavina Del Rio T."/>
            <person name="Copeland A."/>
            <person name="Tice H."/>
            <person name="Cheng J.-F."/>
            <person name="Lucas S."/>
            <person name="Chen F."/>
            <person name="Nolan M."/>
            <person name="Bruce D."/>
            <person name="Goodwin L."/>
            <person name="Pitluck S."/>
            <person name="Mavromatis K."/>
            <person name="Ivanova N."/>
            <person name="Ovchinnikova G."/>
            <person name="Pati A."/>
            <person name="Chen A."/>
            <person name="Palaniappan K."/>
            <person name="Land M."/>
            <person name="Hauser L."/>
            <person name="Chang Y.-J."/>
            <person name="Jeffries C.D."/>
            <person name="Chain P."/>
            <person name="Meincke L."/>
            <person name="Sims D."/>
            <person name="Brettin T."/>
            <person name="Detter J.C."/>
            <person name="Rohde M."/>
            <person name="Goeker M."/>
            <person name="Bristow J."/>
            <person name="Eisen J.A."/>
            <person name="Markowitz V."/>
            <person name="Kyrpides N.C."/>
            <person name="Klenk H.-P."/>
            <person name="Hugenholtz P."/>
        </authorList>
    </citation>
    <scope>NUCLEOTIDE SEQUENCE [LARGE SCALE GENOMIC DNA]</scope>
    <source>
        <strain evidence="3">DSM 14684 / CIP 108061 / JCM 11494 / NBRC 100937 / ID131577</strain>
    </source>
</reference>
<evidence type="ECO:0000313" key="2">
    <source>
        <dbReference type="EMBL" id="ADB51418.1"/>
    </source>
</evidence>
<name>D3FC03_CONWI</name>
<dbReference type="OrthoDB" id="9773549at2"/>
<dbReference type="InterPro" id="IPR052897">
    <property type="entry name" value="Sec-Metab_Biosynth_Hydrolase"/>
</dbReference>